<feature type="non-terminal residue" evidence="2">
    <location>
        <position position="1"/>
    </location>
</feature>
<name>A0A699U7Q9_TANCI</name>
<evidence type="ECO:0000256" key="1">
    <source>
        <dbReference type="SAM" id="MobiDB-lite"/>
    </source>
</evidence>
<comment type="caution">
    <text evidence="2">The sequence shown here is derived from an EMBL/GenBank/DDBJ whole genome shotgun (WGS) entry which is preliminary data.</text>
</comment>
<feature type="region of interest" description="Disordered" evidence="1">
    <location>
        <begin position="14"/>
        <end position="57"/>
    </location>
</feature>
<reference evidence="2" key="1">
    <citation type="journal article" date="2019" name="Sci. Rep.">
        <title>Draft genome of Tanacetum cinerariifolium, the natural source of mosquito coil.</title>
        <authorList>
            <person name="Yamashiro T."/>
            <person name="Shiraishi A."/>
            <person name="Satake H."/>
            <person name="Nakayama K."/>
        </authorList>
    </citation>
    <scope>NUCLEOTIDE SEQUENCE</scope>
</reference>
<accession>A0A699U7Q9</accession>
<dbReference type="AlphaFoldDB" id="A0A699U7Q9"/>
<feature type="compositionally biased region" description="Acidic residues" evidence="1">
    <location>
        <begin position="20"/>
        <end position="54"/>
    </location>
</feature>
<dbReference type="EMBL" id="BKCJ011298948">
    <property type="protein sequence ID" value="GFD17268.1"/>
    <property type="molecule type" value="Genomic_DNA"/>
</dbReference>
<protein>
    <submittedName>
        <fullName evidence="2">Uncharacterized protein</fullName>
    </submittedName>
</protein>
<evidence type="ECO:0000313" key="2">
    <source>
        <dbReference type="EMBL" id="GFD17268.1"/>
    </source>
</evidence>
<organism evidence="2">
    <name type="scientific">Tanacetum cinerariifolium</name>
    <name type="common">Dalmatian daisy</name>
    <name type="synonym">Chrysanthemum cinerariifolium</name>
    <dbReference type="NCBI Taxonomy" id="118510"/>
    <lineage>
        <taxon>Eukaryota</taxon>
        <taxon>Viridiplantae</taxon>
        <taxon>Streptophyta</taxon>
        <taxon>Embryophyta</taxon>
        <taxon>Tracheophyta</taxon>
        <taxon>Spermatophyta</taxon>
        <taxon>Magnoliopsida</taxon>
        <taxon>eudicotyledons</taxon>
        <taxon>Gunneridae</taxon>
        <taxon>Pentapetalae</taxon>
        <taxon>asterids</taxon>
        <taxon>campanulids</taxon>
        <taxon>Asterales</taxon>
        <taxon>Asteraceae</taxon>
        <taxon>Asteroideae</taxon>
        <taxon>Anthemideae</taxon>
        <taxon>Anthemidinae</taxon>
        <taxon>Tanacetum</taxon>
    </lineage>
</organism>
<gene>
    <name evidence="2" type="ORF">Tci_889237</name>
</gene>
<proteinExistence type="predicted"/>
<sequence length="129" mass="14677">VGFVPQWIGEQILDNNNGWLEEDPEEEPKEEKEEGNEAMLNDEEDDSEIADADDVPIPPVFQFGSTFYVGERSASRDLLVGNSKVYAPGPMCCDLKSVHRGVKRLSMQMHDMYMTKKKMQRSSDKMNFA</sequence>